<proteinExistence type="predicted"/>
<keyword evidence="3" id="KW-1185">Reference proteome</keyword>
<protein>
    <submittedName>
        <fullName evidence="2">Uncharacterized protein</fullName>
    </submittedName>
</protein>
<dbReference type="Proteomes" id="UP000636709">
    <property type="component" value="Unassembled WGS sequence"/>
</dbReference>
<dbReference type="AlphaFoldDB" id="A0A835BN19"/>
<feature type="compositionally biased region" description="Polar residues" evidence="1">
    <location>
        <begin position="24"/>
        <end position="39"/>
    </location>
</feature>
<reference evidence="2" key="1">
    <citation type="submission" date="2020-07" db="EMBL/GenBank/DDBJ databases">
        <title>Genome sequence and genetic diversity analysis of an under-domesticated orphan crop, white fonio (Digitaria exilis).</title>
        <authorList>
            <person name="Bennetzen J.L."/>
            <person name="Chen S."/>
            <person name="Ma X."/>
            <person name="Wang X."/>
            <person name="Yssel A.E.J."/>
            <person name="Chaluvadi S.R."/>
            <person name="Johnson M."/>
            <person name="Gangashetty P."/>
            <person name="Hamidou F."/>
            <person name="Sanogo M.D."/>
            <person name="Zwaenepoel A."/>
            <person name="Wallace J."/>
            <person name="Van De Peer Y."/>
            <person name="Van Deynze A."/>
        </authorList>
    </citation>
    <scope>NUCLEOTIDE SEQUENCE</scope>
    <source>
        <tissue evidence="2">Leaves</tissue>
    </source>
</reference>
<feature type="region of interest" description="Disordered" evidence="1">
    <location>
        <begin position="1"/>
        <end position="39"/>
    </location>
</feature>
<accession>A0A835BN19</accession>
<feature type="region of interest" description="Disordered" evidence="1">
    <location>
        <begin position="51"/>
        <end position="119"/>
    </location>
</feature>
<evidence type="ECO:0000256" key="1">
    <source>
        <dbReference type="SAM" id="MobiDB-lite"/>
    </source>
</evidence>
<dbReference type="EMBL" id="JACEFO010001781">
    <property type="protein sequence ID" value="KAF8702952.1"/>
    <property type="molecule type" value="Genomic_DNA"/>
</dbReference>
<evidence type="ECO:0000313" key="3">
    <source>
        <dbReference type="Proteomes" id="UP000636709"/>
    </source>
</evidence>
<gene>
    <name evidence="2" type="ORF">HU200_032456</name>
</gene>
<name>A0A835BN19_9POAL</name>
<organism evidence="2 3">
    <name type="scientific">Digitaria exilis</name>
    <dbReference type="NCBI Taxonomy" id="1010633"/>
    <lineage>
        <taxon>Eukaryota</taxon>
        <taxon>Viridiplantae</taxon>
        <taxon>Streptophyta</taxon>
        <taxon>Embryophyta</taxon>
        <taxon>Tracheophyta</taxon>
        <taxon>Spermatophyta</taxon>
        <taxon>Magnoliopsida</taxon>
        <taxon>Liliopsida</taxon>
        <taxon>Poales</taxon>
        <taxon>Poaceae</taxon>
        <taxon>PACMAD clade</taxon>
        <taxon>Panicoideae</taxon>
        <taxon>Panicodae</taxon>
        <taxon>Paniceae</taxon>
        <taxon>Anthephorinae</taxon>
        <taxon>Digitaria</taxon>
    </lineage>
</organism>
<comment type="caution">
    <text evidence="2">The sequence shown here is derived from an EMBL/GenBank/DDBJ whole genome shotgun (WGS) entry which is preliminary data.</text>
</comment>
<dbReference type="OrthoDB" id="689756at2759"/>
<sequence length="119" mass="12630">MAGANHFSLLESNDPGDTRLADLGNTNQQQQPAANLTQELFGTAYPSAWKVIRKRERQQGGAGPANARDGATTGGARTDKKKGAGRQDAVTRKQAAAKDEAPAPRLYDPAQFPALNSLK</sequence>
<dbReference type="Gramene" id="Dexi7B01G0012510.1">
    <property type="protein sequence ID" value="Dexi7B01G0012510.1:cds"/>
    <property type="gene ID" value="Dexi7B01G0012510"/>
</dbReference>
<evidence type="ECO:0000313" key="2">
    <source>
        <dbReference type="EMBL" id="KAF8702952.1"/>
    </source>
</evidence>